<feature type="transmembrane region" description="Helical" evidence="1">
    <location>
        <begin position="172"/>
        <end position="189"/>
    </location>
</feature>
<accession>A0AAF3EM57</accession>
<dbReference type="PANTHER" id="PTHR22714">
    <property type="entry name" value="PROTEIN CBG02446-RELATED"/>
    <property type="match status" value="1"/>
</dbReference>
<keyword evidence="1" id="KW-0812">Transmembrane</keyword>
<dbReference type="AlphaFoldDB" id="A0AAF3EM57"/>
<sequence>MKLRAVGYMANEELVNFRKECWKMECKRPGIDVEYLSAAVKLAGFEVEVLPEDIRMEEILALIGNGSVDISVHTIVQSIDRMQLVDFTTPINYILYGFIAKESDELKVQDFIIDSISPEIILLMIVAFTFSPLLMWFFSGYQQNYILWLLHSVRVLLKQDGEIKRRYTTSNSLFTISWIWFCFFFTLFYESAMKSNLLLSTKKGYEFQEINGLIDALDNKGWKLMIQESGWTGNDFCRNKYQCERLKAHEKDAIHVPVDYDLKKIPPKTVMFTGTYSNQLPTDVCYYNKGHRVLFIKDLTLGSGLLAYAVNKNQTFVLDKLNRALAKMQDSYENFARRYSAPYLPYRRIESSNESYALRIAYLWPLFRLCLILLGVSLGLLIGERLMESSFLHIHLLHEECRCEGKDFRHLTRHSFIAGTLKIKRIKKIVERSTI</sequence>
<dbReference type="WBParaSite" id="MBELARI_LOCUS14815">
    <property type="protein sequence ID" value="MBELARI_LOCUS14815"/>
    <property type="gene ID" value="MBELARI_LOCUS14815"/>
</dbReference>
<dbReference type="PANTHER" id="PTHR22714:SF8">
    <property type="entry name" value="PROTEIN CBG02446"/>
    <property type="match status" value="1"/>
</dbReference>
<keyword evidence="3" id="KW-1185">Reference proteome</keyword>
<reference evidence="4" key="1">
    <citation type="submission" date="2024-02" db="UniProtKB">
        <authorList>
            <consortium name="WormBaseParasite"/>
        </authorList>
    </citation>
    <scope>IDENTIFICATION</scope>
</reference>
<evidence type="ECO:0000313" key="3">
    <source>
        <dbReference type="Proteomes" id="UP000887575"/>
    </source>
</evidence>
<protein>
    <submittedName>
        <fullName evidence="4">Solute-binding protein family 3/N-terminal domain-containing protein</fullName>
    </submittedName>
</protein>
<organism evidence="3 4">
    <name type="scientific">Mesorhabditis belari</name>
    <dbReference type="NCBI Taxonomy" id="2138241"/>
    <lineage>
        <taxon>Eukaryota</taxon>
        <taxon>Metazoa</taxon>
        <taxon>Ecdysozoa</taxon>
        <taxon>Nematoda</taxon>
        <taxon>Chromadorea</taxon>
        <taxon>Rhabditida</taxon>
        <taxon>Rhabditina</taxon>
        <taxon>Rhabditomorpha</taxon>
        <taxon>Rhabditoidea</taxon>
        <taxon>Rhabditidae</taxon>
        <taxon>Mesorhabditinae</taxon>
        <taxon>Mesorhabditis</taxon>
    </lineage>
</organism>
<feature type="transmembrane region" description="Helical" evidence="1">
    <location>
        <begin position="356"/>
        <end position="382"/>
    </location>
</feature>
<dbReference type="SUPFAM" id="SSF53850">
    <property type="entry name" value="Periplasmic binding protein-like II"/>
    <property type="match status" value="1"/>
</dbReference>
<dbReference type="InterPro" id="IPR001638">
    <property type="entry name" value="Solute-binding_3/MltF_N"/>
</dbReference>
<name>A0AAF3EM57_9BILA</name>
<evidence type="ECO:0000256" key="1">
    <source>
        <dbReference type="SAM" id="Phobius"/>
    </source>
</evidence>
<evidence type="ECO:0000259" key="2">
    <source>
        <dbReference type="Pfam" id="PF00497"/>
    </source>
</evidence>
<proteinExistence type="predicted"/>
<dbReference type="Gene3D" id="3.40.190.10">
    <property type="entry name" value="Periplasmic binding protein-like II"/>
    <property type="match status" value="1"/>
</dbReference>
<dbReference type="Proteomes" id="UP000887575">
    <property type="component" value="Unassembled WGS sequence"/>
</dbReference>
<evidence type="ECO:0000313" key="4">
    <source>
        <dbReference type="WBParaSite" id="MBELARI_LOCUS14815"/>
    </source>
</evidence>
<feature type="transmembrane region" description="Helical" evidence="1">
    <location>
        <begin position="120"/>
        <end position="139"/>
    </location>
</feature>
<dbReference type="Pfam" id="PF00497">
    <property type="entry name" value="SBP_bac_3"/>
    <property type="match status" value="1"/>
</dbReference>
<dbReference type="InterPro" id="IPR040128">
    <property type="entry name" value="T25E4.2-like"/>
</dbReference>
<feature type="domain" description="Solute-binding protein family 3/N-terminal" evidence="2">
    <location>
        <begin position="29"/>
        <end position="336"/>
    </location>
</feature>
<keyword evidence="1" id="KW-1133">Transmembrane helix</keyword>
<keyword evidence="1" id="KW-0472">Membrane</keyword>